<sequence>MTMLYAAGGYGATGGFVVESSDDLVNWKKIGSVPAAGGEVEGLTNSYVRVSFDETMTTIREVFLSGDSVIEWRKPSIPAWGDSRISGNALPAPGSAVIR</sequence>
<dbReference type="AlphaFoldDB" id="A0A9P7BJ37"/>
<evidence type="ECO:0000313" key="2">
    <source>
        <dbReference type="Proteomes" id="UP000716291"/>
    </source>
</evidence>
<comment type="caution">
    <text evidence="1">The sequence shown here is derived from an EMBL/GenBank/DDBJ whole genome shotgun (WGS) entry which is preliminary data.</text>
</comment>
<evidence type="ECO:0000313" key="1">
    <source>
        <dbReference type="EMBL" id="KAG1275030.1"/>
    </source>
</evidence>
<dbReference type="Proteomes" id="UP000716291">
    <property type="component" value="Unassembled WGS sequence"/>
</dbReference>
<reference evidence="1" key="1">
    <citation type="journal article" date="2020" name="Microb. Genom.">
        <title>Genetic diversity of clinical and environmental Mucorales isolates obtained from an investigation of mucormycosis cases among solid organ transplant recipients.</title>
        <authorList>
            <person name="Nguyen M.H."/>
            <person name="Kaul D."/>
            <person name="Muto C."/>
            <person name="Cheng S.J."/>
            <person name="Richter R.A."/>
            <person name="Bruno V.M."/>
            <person name="Liu G."/>
            <person name="Beyhan S."/>
            <person name="Sundermann A.J."/>
            <person name="Mounaud S."/>
            <person name="Pasculle A.W."/>
            <person name="Nierman W.C."/>
            <person name="Driscoll E."/>
            <person name="Cumbie R."/>
            <person name="Clancy C.J."/>
            <person name="Dupont C.L."/>
        </authorList>
    </citation>
    <scope>NUCLEOTIDE SEQUENCE</scope>
    <source>
        <strain evidence="1">GL11</strain>
    </source>
</reference>
<gene>
    <name evidence="1" type="ORF">G6F64_014987</name>
</gene>
<organism evidence="1 2">
    <name type="scientific">Rhizopus oryzae</name>
    <name type="common">Mucormycosis agent</name>
    <name type="synonym">Rhizopus arrhizus var. delemar</name>
    <dbReference type="NCBI Taxonomy" id="64495"/>
    <lineage>
        <taxon>Eukaryota</taxon>
        <taxon>Fungi</taxon>
        <taxon>Fungi incertae sedis</taxon>
        <taxon>Mucoromycota</taxon>
        <taxon>Mucoromycotina</taxon>
        <taxon>Mucoromycetes</taxon>
        <taxon>Mucorales</taxon>
        <taxon>Mucorineae</taxon>
        <taxon>Rhizopodaceae</taxon>
        <taxon>Rhizopus</taxon>
    </lineage>
</organism>
<keyword evidence="2" id="KW-1185">Reference proteome</keyword>
<name>A0A9P7BJ37_RHIOR</name>
<accession>A0A9P7BJ37</accession>
<dbReference type="EMBL" id="JAANQT010010529">
    <property type="protein sequence ID" value="KAG1275030.1"/>
    <property type="molecule type" value="Genomic_DNA"/>
</dbReference>
<protein>
    <submittedName>
        <fullName evidence="1">Uncharacterized protein</fullName>
    </submittedName>
</protein>
<proteinExistence type="predicted"/>